<evidence type="ECO:0000256" key="10">
    <source>
        <dbReference type="SAM" id="SignalP"/>
    </source>
</evidence>
<evidence type="ECO:0000256" key="6">
    <source>
        <dbReference type="ARBA" id="ARBA00023136"/>
    </source>
</evidence>
<evidence type="ECO:0000313" key="14">
    <source>
        <dbReference type="Proteomes" id="UP000028534"/>
    </source>
</evidence>
<comment type="subcellular location">
    <subcellularLocation>
        <location evidence="1 8">Cell outer membrane</location>
        <topology evidence="1 8">Multi-pass membrane protein</topology>
    </subcellularLocation>
</comment>
<evidence type="ECO:0000256" key="1">
    <source>
        <dbReference type="ARBA" id="ARBA00004571"/>
    </source>
</evidence>
<keyword evidence="10" id="KW-0732">Signal</keyword>
<organism evidence="13 14">
    <name type="scientific">Sphingobium yanoikuyae</name>
    <name type="common">Sphingomonas yanoikuyae</name>
    <dbReference type="NCBI Taxonomy" id="13690"/>
    <lineage>
        <taxon>Bacteria</taxon>
        <taxon>Pseudomonadati</taxon>
        <taxon>Pseudomonadota</taxon>
        <taxon>Alphaproteobacteria</taxon>
        <taxon>Sphingomonadales</taxon>
        <taxon>Sphingomonadaceae</taxon>
        <taxon>Sphingobium</taxon>
    </lineage>
</organism>
<dbReference type="PANTHER" id="PTHR47234:SF2">
    <property type="entry name" value="TONB-DEPENDENT RECEPTOR"/>
    <property type="match status" value="1"/>
</dbReference>
<dbReference type="AlphaFoldDB" id="A0A084EIC4"/>
<dbReference type="GO" id="GO:0009279">
    <property type="term" value="C:cell outer membrane"/>
    <property type="evidence" value="ECO:0007669"/>
    <property type="project" value="UniProtKB-SubCell"/>
</dbReference>
<evidence type="ECO:0000259" key="11">
    <source>
        <dbReference type="Pfam" id="PF00593"/>
    </source>
</evidence>
<evidence type="ECO:0000256" key="7">
    <source>
        <dbReference type="ARBA" id="ARBA00023237"/>
    </source>
</evidence>
<keyword evidence="3 8" id="KW-1134">Transmembrane beta strand</keyword>
<comment type="similarity">
    <text evidence="8 9">Belongs to the TonB-dependent receptor family.</text>
</comment>
<keyword evidence="13" id="KW-0675">Receptor</keyword>
<keyword evidence="7 8" id="KW-0998">Cell outer membrane</keyword>
<dbReference type="Gene3D" id="2.170.130.10">
    <property type="entry name" value="TonB-dependent receptor, plug domain"/>
    <property type="match status" value="1"/>
</dbReference>
<evidence type="ECO:0000259" key="12">
    <source>
        <dbReference type="Pfam" id="PF07715"/>
    </source>
</evidence>
<evidence type="ECO:0000256" key="9">
    <source>
        <dbReference type="RuleBase" id="RU003357"/>
    </source>
</evidence>
<name>A0A084EIC4_SPHYA</name>
<protein>
    <submittedName>
        <fullName evidence="13">Outer membrane cobalamin receptor protein</fullName>
    </submittedName>
</protein>
<dbReference type="InterPro" id="IPR012910">
    <property type="entry name" value="Plug_dom"/>
</dbReference>
<feature type="signal peptide" evidence="10">
    <location>
        <begin position="1"/>
        <end position="23"/>
    </location>
</feature>
<keyword evidence="6 8" id="KW-0472">Membrane</keyword>
<accession>A0A084EIC4</accession>
<proteinExistence type="inferred from homology"/>
<dbReference type="Gene3D" id="2.40.170.20">
    <property type="entry name" value="TonB-dependent receptor, beta-barrel domain"/>
    <property type="match status" value="1"/>
</dbReference>
<dbReference type="InterPro" id="IPR036942">
    <property type="entry name" value="Beta-barrel_TonB_sf"/>
</dbReference>
<evidence type="ECO:0000313" key="13">
    <source>
        <dbReference type="EMBL" id="KEZ17716.1"/>
    </source>
</evidence>
<evidence type="ECO:0000256" key="8">
    <source>
        <dbReference type="PROSITE-ProRule" id="PRU01360"/>
    </source>
</evidence>
<keyword evidence="4 8" id="KW-0812">Transmembrane</keyword>
<dbReference type="eggNOG" id="COG1629">
    <property type="taxonomic scope" value="Bacteria"/>
</dbReference>
<dbReference type="InterPro" id="IPR000531">
    <property type="entry name" value="Beta-barrel_TonB"/>
</dbReference>
<evidence type="ECO:0000256" key="3">
    <source>
        <dbReference type="ARBA" id="ARBA00022452"/>
    </source>
</evidence>
<reference evidence="13 14" key="1">
    <citation type="submission" date="2014-03" db="EMBL/GenBank/DDBJ databases">
        <title>Genome sequence of Sphingobium yanoikuyae B1.</title>
        <authorList>
            <person name="Gan H.M."/>
            <person name="Gan H.Y."/>
            <person name="Savka M.A."/>
        </authorList>
    </citation>
    <scope>NUCLEOTIDE SEQUENCE [LARGE SCALE GENOMIC DNA]</scope>
    <source>
        <strain evidence="13 14">B1</strain>
    </source>
</reference>
<evidence type="ECO:0000256" key="2">
    <source>
        <dbReference type="ARBA" id="ARBA00022448"/>
    </source>
</evidence>
<dbReference type="InterPro" id="IPR037066">
    <property type="entry name" value="Plug_dom_sf"/>
</dbReference>
<dbReference type="EMBL" id="JGVR01000020">
    <property type="protein sequence ID" value="KEZ17716.1"/>
    <property type="molecule type" value="Genomic_DNA"/>
</dbReference>
<evidence type="ECO:0000256" key="4">
    <source>
        <dbReference type="ARBA" id="ARBA00022692"/>
    </source>
</evidence>
<gene>
    <name evidence="13" type="ORF">CP98_03200</name>
</gene>
<dbReference type="eggNOG" id="COG4771">
    <property type="taxonomic scope" value="Bacteria"/>
</dbReference>
<dbReference type="InterPro" id="IPR039426">
    <property type="entry name" value="TonB-dep_rcpt-like"/>
</dbReference>
<dbReference type="STRING" id="13690.AX777_18540"/>
<evidence type="ECO:0000256" key="5">
    <source>
        <dbReference type="ARBA" id="ARBA00023077"/>
    </source>
</evidence>
<dbReference type="SUPFAM" id="SSF56935">
    <property type="entry name" value="Porins"/>
    <property type="match status" value="1"/>
</dbReference>
<dbReference type="PATRIC" id="fig|13690.10.peg.3279"/>
<sequence length="970" mass="102706">MRGRASSLFLTSTALFTMASAAAAQEATPQADAQSGQASAQDIVVTGTRIVRDGYTAPTPVTVASTEELVKATPSNIPDALNKLPQFQNSSSPSRSSMSFANTAAHGNVLNLRGVGPLRTLILFDGQRVAPTTYLGTVDVNVIPNLLIQRVDVVTGGASAAYGSDAVSGVVNFVLDKKFTGLTGVAQGSTSQRGDNQGYRFGIAGGFDFGGDRGHLLLSAETFKNNGMLRSDRKLGRGAYSYVGSTVGCTNPNAAADPTACSPGGTLNPYMIASGVTLSAASEYGKITSGPFTNYRFDANGALVPFSNGTATGSPGYFVGGDGYAISPDTQAVAPLHTYQAFGRASWDFTPDVTGYVQGSFSRSDLSYTSLANSLVPPTAATLYSGNPYLPAELQAAFTPTSQSITLARYGANSPRPHTTERTDYWMVNAGFEGTLADKWKWNVAFNHGNSNFSVAQEGVWNWQHFYAATDAVRNGSGQTVCRASLSADPTIAARYANCQPFNLLATGDAYASQPGYDYVVGTSRYRARIWQNAMSASIQGALFDLPAGPVDVALGAEYRRQSLRLTSNANPADLDTTAERSAYFAGLRGVPSSVYHYWLTNVGEASGDLSVKEMFGELAVPLLKDQPFAQELSLNAAGRYTDYSTSGSVKTWKLGATWKPISDLLLRGSVSRDIRAPNLFELFAGDQSAISLLVDPVSGITANVPQVTGGNPDLKPEKADTLTFGAVITPSFLPGLSLSVDYYRIKIKDAIGTLSLTQIVNNCSQSGGTAPECALVTRDTPTSFPSQIRVAPANIAFLETSGIDFDASYRTELAGGNLGLRLYASYLDTYQTQQSSTAPVLEYAGISTISSTPEGRPRWRGTLSVNYEIGRVGVFLNQQLIGKVKLGIPGGLENGLGQTIGAVGYTDMTLSYRLPVANGHVEFFGTVNNLFDKDPPLIPGTIPGVNIATNFALYDTVGRAFTGGIRFKF</sequence>
<keyword evidence="5 9" id="KW-0798">TonB box</keyword>
<dbReference type="Pfam" id="PF07715">
    <property type="entry name" value="Plug"/>
    <property type="match status" value="1"/>
</dbReference>
<dbReference type="Proteomes" id="UP000028534">
    <property type="component" value="Unassembled WGS sequence"/>
</dbReference>
<dbReference type="Pfam" id="PF00593">
    <property type="entry name" value="TonB_dep_Rec_b-barrel"/>
    <property type="match status" value="1"/>
</dbReference>
<feature type="domain" description="TonB-dependent receptor-like beta-barrel" evidence="11">
    <location>
        <begin position="407"/>
        <end position="931"/>
    </location>
</feature>
<dbReference type="PANTHER" id="PTHR47234">
    <property type="match status" value="1"/>
</dbReference>
<dbReference type="PROSITE" id="PS52016">
    <property type="entry name" value="TONB_DEPENDENT_REC_3"/>
    <property type="match status" value="1"/>
</dbReference>
<feature type="chain" id="PRO_5001774296" evidence="10">
    <location>
        <begin position="24"/>
        <end position="970"/>
    </location>
</feature>
<keyword evidence="2 8" id="KW-0813">Transport</keyword>
<comment type="caution">
    <text evidence="13">The sequence shown here is derived from an EMBL/GenBank/DDBJ whole genome shotgun (WGS) entry which is preliminary data.</text>
</comment>
<feature type="domain" description="TonB-dependent receptor plug" evidence="12">
    <location>
        <begin position="56"/>
        <end position="170"/>
    </location>
</feature>